<protein>
    <submittedName>
        <fullName evidence="1">Uncharacterized protein</fullName>
    </submittedName>
</protein>
<evidence type="ECO:0000313" key="2">
    <source>
        <dbReference type="Proteomes" id="UP000008177"/>
    </source>
</evidence>
<sequence>MAVQVEITDDSQDEHIRATRSELMDIFGLNPPFAFACFTGYFRPYPQNIQLLQLYPSREYVELSDERLAAKLSLPRSFPKQCWKTRTRDTTPL</sequence>
<dbReference type="EMBL" id="FQ790354">
    <property type="protein sequence ID" value="CCD55424.1"/>
    <property type="molecule type" value="Genomic_DNA"/>
</dbReference>
<proteinExistence type="predicted"/>
<dbReference type="InParanoid" id="G2YUX6"/>
<evidence type="ECO:0000313" key="1">
    <source>
        <dbReference type="EMBL" id="CCD55424.1"/>
    </source>
</evidence>
<organism evidence="1 2">
    <name type="scientific">Botryotinia fuckeliana (strain T4)</name>
    <name type="common">Noble rot fungus</name>
    <name type="synonym">Botrytis cinerea</name>
    <dbReference type="NCBI Taxonomy" id="999810"/>
    <lineage>
        <taxon>Eukaryota</taxon>
        <taxon>Fungi</taxon>
        <taxon>Dikarya</taxon>
        <taxon>Ascomycota</taxon>
        <taxon>Pezizomycotina</taxon>
        <taxon>Leotiomycetes</taxon>
        <taxon>Helotiales</taxon>
        <taxon>Sclerotiniaceae</taxon>
        <taxon>Botrytis</taxon>
    </lineage>
</organism>
<dbReference type="Proteomes" id="UP000008177">
    <property type="component" value="Unplaced contigs"/>
</dbReference>
<reference evidence="2" key="1">
    <citation type="journal article" date="2011" name="PLoS Genet.">
        <title>Genomic analysis of the necrotrophic fungal pathogens Sclerotinia sclerotiorum and Botrytis cinerea.</title>
        <authorList>
            <person name="Amselem J."/>
            <person name="Cuomo C.A."/>
            <person name="van Kan J.A."/>
            <person name="Viaud M."/>
            <person name="Benito E.P."/>
            <person name="Couloux A."/>
            <person name="Coutinho P.M."/>
            <person name="de Vries R.P."/>
            <person name="Dyer P.S."/>
            <person name="Fillinger S."/>
            <person name="Fournier E."/>
            <person name="Gout L."/>
            <person name="Hahn M."/>
            <person name="Kohn L."/>
            <person name="Lapalu N."/>
            <person name="Plummer K.M."/>
            <person name="Pradier J.M."/>
            <person name="Quevillon E."/>
            <person name="Sharon A."/>
            <person name="Simon A."/>
            <person name="ten Have A."/>
            <person name="Tudzynski B."/>
            <person name="Tudzynski P."/>
            <person name="Wincker P."/>
            <person name="Andrew M."/>
            <person name="Anthouard V."/>
            <person name="Beever R.E."/>
            <person name="Beffa R."/>
            <person name="Benoit I."/>
            <person name="Bouzid O."/>
            <person name="Brault B."/>
            <person name="Chen Z."/>
            <person name="Choquer M."/>
            <person name="Collemare J."/>
            <person name="Cotton P."/>
            <person name="Danchin E.G."/>
            <person name="Da Silva C."/>
            <person name="Gautier A."/>
            <person name="Giraud C."/>
            <person name="Giraud T."/>
            <person name="Gonzalez C."/>
            <person name="Grossetete S."/>
            <person name="Guldener U."/>
            <person name="Henrissat B."/>
            <person name="Howlett B.J."/>
            <person name="Kodira C."/>
            <person name="Kretschmer M."/>
            <person name="Lappartient A."/>
            <person name="Leroch M."/>
            <person name="Levis C."/>
            <person name="Mauceli E."/>
            <person name="Neuveglise C."/>
            <person name="Oeser B."/>
            <person name="Pearson M."/>
            <person name="Poulain J."/>
            <person name="Poussereau N."/>
            <person name="Quesneville H."/>
            <person name="Rascle C."/>
            <person name="Schumacher J."/>
            <person name="Segurens B."/>
            <person name="Sexton A."/>
            <person name="Silva E."/>
            <person name="Sirven C."/>
            <person name="Soanes D.M."/>
            <person name="Talbot N.J."/>
            <person name="Templeton M."/>
            <person name="Yandava C."/>
            <person name="Yarden O."/>
            <person name="Zeng Q."/>
            <person name="Rollins J.A."/>
            <person name="Lebrun M.H."/>
            <person name="Dickman M."/>
        </authorList>
    </citation>
    <scope>NUCLEOTIDE SEQUENCE [LARGE SCALE GENOMIC DNA]</scope>
    <source>
        <strain evidence="2">T4</strain>
    </source>
</reference>
<dbReference type="AlphaFoldDB" id="G2YUX6"/>
<name>G2YUX6_BOTF4</name>
<gene>
    <name evidence="1" type="ORF">BofuT4_uP158200.1</name>
</gene>
<accession>G2YUX6</accession>
<dbReference type="HOGENOM" id="CLU_2399435_0_0_1"/>